<reference evidence="2 3" key="1">
    <citation type="journal article" date="2016" name="Nat. Commun.">
        <title>Thousands of microbial genomes shed light on interconnected biogeochemical processes in an aquifer system.</title>
        <authorList>
            <person name="Anantharaman K."/>
            <person name="Brown C.T."/>
            <person name="Hug L.A."/>
            <person name="Sharon I."/>
            <person name="Castelle C.J."/>
            <person name="Probst A.J."/>
            <person name="Thomas B.C."/>
            <person name="Singh A."/>
            <person name="Wilkins M.J."/>
            <person name="Karaoz U."/>
            <person name="Brodie E.L."/>
            <person name="Williams K.H."/>
            <person name="Hubbard S.S."/>
            <person name="Banfield J.F."/>
        </authorList>
    </citation>
    <scope>NUCLEOTIDE SEQUENCE [LARGE SCALE GENOMIC DNA]</scope>
</reference>
<evidence type="ECO:0000256" key="1">
    <source>
        <dbReference type="SAM" id="Phobius"/>
    </source>
</evidence>
<feature type="transmembrane region" description="Helical" evidence="1">
    <location>
        <begin position="60"/>
        <end position="77"/>
    </location>
</feature>
<dbReference type="Proteomes" id="UP000178841">
    <property type="component" value="Unassembled WGS sequence"/>
</dbReference>
<evidence type="ECO:0000313" key="2">
    <source>
        <dbReference type="EMBL" id="OGZ03750.1"/>
    </source>
</evidence>
<comment type="caution">
    <text evidence="2">The sequence shown here is derived from an EMBL/GenBank/DDBJ whole genome shotgun (WGS) entry which is preliminary data.</text>
</comment>
<evidence type="ECO:0000313" key="3">
    <source>
        <dbReference type="Proteomes" id="UP000178841"/>
    </source>
</evidence>
<feature type="transmembrane region" description="Helical" evidence="1">
    <location>
        <begin position="12"/>
        <end position="33"/>
    </location>
</feature>
<dbReference type="EMBL" id="MHLH01000015">
    <property type="protein sequence ID" value="OGZ03750.1"/>
    <property type="molecule type" value="Genomic_DNA"/>
</dbReference>
<organism evidence="2 3">
    <name type="scientific">Candidatus Lloydbacteria bacterium RIFCSPHIGHO2_01_FULL_41_20</name>
    <dbReference type="NCBI Taxonomy" id="1798657"/>
    <lineage>
        <taxon>Bacteria</taxon>
        <taxon>Candidatus Lloydiibacteriota</taxon>
    </lineage>
</organism>
<dbReference type="STRING" id="1798657.A2648_02230"/>
<protein>
    <submittedName>
        <fullName evidence="2">Uncharacterized protein</fullName>
    </submittedName>
</protein>
<keyword evidence="1" id="KW-0812">Transmembrane</keyword>
<gene>
    <name evidence="2" type="ORF">A2648_02230</name>
</gene>
<accession>A0A1G2CSN0</accession>
<proteinExistence type="predicted"/>
<keyword evidence="1" id="KW-0472">Membrane</keyword>
<name>A0A1G2CSN0_9BACT</name>
<sequence length="89" mass="10687">MLYVRIFSDLFLIFSVFFLPFWIPLIIGIFFLFRFKYFYEYVFIMFCFDLIYGGGVINMLGVPFAITIMALIIYFVVDGLRERLILYAE</sequence>
<keyword evidence="1" id="KW-1133">Transmembrane helix</keyword>
<dbReference type="AlphaFoldDB" id="A0A1G2CSN0"/>